<proteinExistence type="inferred from homology"/>
<dbReference type="Proteomes" id="UP000229307">
    <property type="component" value="Unassembled WGS sequence"/>
</dbReference>
<organism evidence="3 4">
    <name type="scientific">Candidatus Desantisbacteria bacterium CG_4_10_14_0_8_um_filter_48_22</name>
    <dbReference type="NCBI Taxonomy" id="1974543"/>
    <lineage>
        <taxon>Bacteria</taxon>
        <taxon>Candidatus Desantisiibacteriota</taxon>
    </lineage>
</organism>
<dbReference type="PANTHER" id="PTHR35004">
    <property type="entry name" value="TRANSPOSASE RV3428C-RELATED"/>
    <property type="match status" value="1"/>
</dbReference>
<name>A0A2M7S6E1_9BACT</name>
<dbReference type="PANTHER" id="PTHR35004:SF6">
    <property type="entry name" value="TRANSPOSASE"/>
    <property type="match status" value="1"/>
</dbReference>
<dbReference type="Pfam" id="PF00665">
    <property type="entry name" value="rve"/>
    <property type="match status" value="1"/>
</dbReference>
<dbReference type="InterPro" id="IPR001584">
    <property type="entry name" value="Integrase_cat-core"/>
</dbReference>
<evidence type="ECO:0000313" key="4">
    <source>
        <dbReference type="Proteomes" id="UP000229307"/>
    </source>
</evidence>
<dbReference type="InterPro" id="IPR054353">
    <property type="entry name" value="IstA-like_C"/>
</dbReference>
<dbReference type="GO" id="GO:0015074">
    <property type="term" value="P:DNA integration"/>
    <property type="evidence" value="ECO:0007669"/>
    <property type="project" value="InterPro"/>
</dbReference>
<comment type="caution">
    <text evidence="3">The sequence shown here is derived from an EMBL/GenBank/DDBJ whole genome shotgun (WGS) entry which is preliminary data.</text>
</comment>
<dbReference type="Pfam" id="PF22483">
    <property type="entry name" value="Mu-transpos_C_2"/>
    <property type="match status" value="1"/>
</dbReference>
<dbReference type="SUPFAM" id="SSF53098">
    <property type="entry name" value="Ribonuclease H-like"/>
    <property type="match status" value="1"/>
</dbReference>
<dbReference type="GO" id="GO:0003676">
    <property type="term" value="F:nucleic acid binding"/>
    <property type="evidence" value="ECO:0007669"/>
    <property type="project" value="InterPro"/>
</dbReference>
<reference evidence="4" key="1">
    <citation type="submission" date="2017-09" db="EMBL/GenBank/DDBJ databases">
        <title>Depth-based differentiation of microbial function through sediment-hosted aquifers and enrichment of novel symbionts in the deep terrestrial subsurface.</title>
        <authorList>
            <person name="Probst A.J."/>
            <person name="Ladd B."/>
            <person name="Jarett J.K."/>
            <person name="Geller-Mcgrath D.E."/>
            <person name="Sieber C.M.K."/>
            <person name="Emerson J.B."/>
            <person name="Anantharaman K."/>
            <person name="Thomas B.C."/>
            <person name="Malmstrom R."/>
            <person name="Stieglmeier M."/>
            <person name="Klingl A."/>
            <person name="Woyke T."/>
            <person name="Ryan C.M."/>
            <person name="Banfield J.F."/>
        </authorList>
    </citation>
    <scope>NUCLEOTIDE SEQUENCE [LARGE SCALE GENOMIC DNA]</scope>
</reference>
<evidence type="ECO:0000256" key="1">
    <source>
        <dbReference type="ARBA" id="ARBA00009277"/>
    </source>
</evidence>
<gene>
    <name evidence="3" type="ORF">COY52_10520</name>
</gene>
<dbReference type="EMBL" id="PFMR01000284">
    <property type="protein sequence ID" value="PIZ15074.1"/>
    <property type="molecule type" value="Genomic_DNA"/>
</dbReference>
<dbReference type="PROSITE" id="PS50994">
    <property type="entry name" value="INTEGRASE"/>
    <property type="match status" value="1"/>
</dbReference>
<dbReference type="AlphaFoldDB" id="A0A2M7S6E1"/>
<sequence length="404" mass="47546">AEFVKGHRQSEEPQAFLRYETRPGEWAQVDWGEFGYIDYYGVKKKLYGFNMVLGYSRVQYTEFFISCNQQTLLRFHVHAFQYFGGIPEKILYDNPKAVVLEHIGDNIRWNPQFLDFASYYGFSPHACTPGKQGAHEKGKVERGIGYVRTSFFTGTQFNGLDDLNDKKDAWLDNIANKRIHGTTREVPFERLQGERKYLRCLPGKEYVIASTQPRNVQKDCYFCFGGNCYSVPWQYARKRVEVKALEKEIEVYFQGTLIAQHFICPFRGKYIRKDEHFRNLPRPENNRLKKYEDAFQEYGEAGKEFLRELVQAKVHSPFYHLNKIASLKEDYNPQMVAKALEHALRYKAFSYRTIRNILWQMARNNIGSTLKEVQITLCTRCEYELPDVEKRPLQYYDSLTKEGV</sequence>
<accession>A0A2M7S6E1</accession>
<dbReference type="NCBIfam" id="NF033546">
    <property type="entry name" value="transpos_IS21"/>
    <property type="match status" value="1"/>
</dbReference>
<dbReference type="Gene3D" id="3.30.420.10">
    <property type="entry name" value="Ribonuclease H-like superfamily/Ribonuclease H"/>
    <property type="match status" value="1"/>
</dbReference>
<feature type="non-terminal residue" evidence="3">
    <location>
        <position position="1"/>
    </location>
</feature>
<dbReference type="InterPro" id="IPR012337">
    <property type="entry name" value="RNaseH-like_sf"/>
</dbReference>
<protein>
    <recommendedName>
        <fullName evidence="2">Integrase catalytic domain-containing protein</fullName>
    </recommendedName>
</protein>
<feature type="domain" description="Integrase catalytic" evidence="2">
    <location>
        <begin position="19"/>
        <end position="195"/>
    </location>
</feature>
<evidence type="ECO:0000259" key="2">
    <source>
        <dbReference type="PROSITE" id="PS50994"/>
    </source>
</evidence>
<evidence type="ECO:0000313" key="3">
    <source>
        <dbReference type="EMBL" id="PIZ15074.1"/>
    </source>
</evidence>
<dbReference type="InterPro" id="IPR036397">
    <property type="entry name" value="RNaseH_sf"/>
</dbReference>
<comment type="similarity">
    <text evidence="1">Belongs to the transposase IS21/IS408/IS1162 family.</text>
</comment>